<gene>
    <name evidence="2" type="ORF">H4Q32_010769</name>
</gene>
<evidence type="ECO:0000313" key="3">
    <source>
        <dbReference type="Proteomes" id="UP000830375"/>
    </source>
</evidence>
<dbReference type="Gene3D" id="1.10.238.10">
    <property type="entry name" value="EF-hand"/>
    <property type="match status" value="2"/>
</dbReference>
<dbReference type="PROSITE" id="PS50020">
    <property type="entry name" value="WW_DOMAIN_2"/>
    <property type="match status" value="1"/>
</dbReference>
<protein>
    <submittedName>
        <fullName evidence="2">Utrophin</fullName>
    </submittedName>
</protein>
<dbReference type="Gene3D" id="2.20.70.10">
    <property type="match status" value="1"/>
</dbReference>
<organism evidence="2 3">
    <name type="scientific">Labeo rohita</name>
    <name type="common">Indian major carp</name>
    <name type="synonym">Cyprinus rohita</name>
    <dbReference type="NCBI Taxonomy" id="84645"/>
    <lineage>
        <taxon>Eukaryota</taxon>
        <taxon>Metazoa</taxon>
        <taxon>Chordata</taxon>
        <taxon>Craniata</taxon>
        <taxon>Vertebrata</taxon>
        <taxon>Euteleostomi</taxon>
        <taxon>Actinopterygii</taxon>
        <taxon>Neopterygii</taxon>
        <taxon>Teleostei</taxon>
        <taxon>Ostariophysi</taxon>
        <taxon>Cypriniformes</taxon>
        <taxon>Cyprinidae</taxon>
        <taxon>Labeoninae</taxon>
        <taxon>Labeonini</taxon>
        <taxon>Labeo</taxon>
    </lineage>
</organism>
<dbReference type="CDD" id="cd00201">
    <property type="entry name" value="WW"/>
    <property type="match status" value="1"/>
</dbReference>
<evidence type="ECO:0000313" key="2">
    <source>
        <dbReference type="EMBL" id="KAI2654140.1"/>
    </source>
</evidence>
<accession>A0ABQ8LU24</accession>
<comment type="caution">
    <text evidence="2">The sequence shown here is derived from an EMBL/GenBank/DDBJ whole genome shotgun (WGS) entry which is preliminary data.</text>
</comment>
<dbReference type="PANTHER" id="PTHR12268">
    <property type="entry name" value="E3 UBIQUITIN-PROTEIN LIGASE KCMF1"/>
    <property type="match status" value="1"/>
</dbReference>
<feature type="domain" description="WW" evidence="1">
    <location>
        <begin position="293"/>
        <end position="326"/>
    </location>
</feature>
<dbReference type="InterPro" id="IPR001202">
    <property type="entry name" value="WW_dom"/>
</dbReference>
<name>A0ABQ8LU24_LABRO</name>
<dbReference type="InterPro" id="IPR011992">
    <property type="entry name" value="EF-hand-dom_pair"/>
</dbReference>
<dbReference type="PANTHER" id="PTHR12268:SF26">
    <property type="entry name" value="UTROPHIN"/>
    <property type="match status" value="1"/>
</dbReference>
<dbReference type="InterPro" id="IPR036020">
    <property type="entry name" value="WW_dom_sf"/>
</dbReference>
<dbReference type="PROSITE" id="PS01159">
    <property type="entry name" value="WW_DOMAIN_1"/>
    <property type="match status" value="1"/>
</dbReference>
<dbReference type="EMBL" id="JACTAM010000017">
    <property type="protein sequence ID" value="KAI2654140.1"/>
    <property type="molecule type" value="Genomic_DNA"/>
</dbReference>
<dbReference type="SUPFAM" id="SSF46966">
    <property type="entry name" value="Spectrin repeat"/>
    <property type="match status" value="1"/>
</dbReference>
<dbReference type="SUPFAM" id="SSF57850">
    <property type="entry name" value="RING/U-box"/>
    <property type="match status" value="1"/>
</dbReference>
<dbReference type="InterPro" id="IPR015153">
    <property type="entry name" value="EF-hand_dom_typ1"/>
</dbReference>
<evidence type="ECO:0000259" key="1">
    <source>
        <dbReference type="PROSITE" id="PS50020"/>
    </source>
</evidence>
<reference evidence="2 3" key="1">
    <citation type="submission" date="2022-01" db="EMBL/GenBank/DDBJ databases">
        <title>A high-quality chromosome-level genome assembly of rohu carp, Labeo rohita.</title>
        <authorList>
            <person name="Arick M.A. II"/>
            <person name="Hsu C.-Y."/>
            <person name="Magbanua Z."/>
            <person name="Pechanova O."/>
            <person name="Grover C."/>
            <person name="Miller E."/>
            <person name="Thrash A."/>
            <person name="Ezzel L."/>
            <person name="Alam S."/>
            <person name="Benzie J."/>
            <person name="Hamilton M."/>
            <person name="Karsi A."/>
            <person name="Lawrence M.L."/>
            <person name="Peterson D.G."/>
        </authorList>
    </citation>
    <scope>NUCLEOTIDE SEQUENCE [LARGE SCALE GENOMIC DNA]</scope>
    <source>
        <strain evidence="3">BAU-BD-2019</strain>
        <tissue evidence="2">Blood</tissue>
    </source>
</reference>
<dbReference type="SUPFAM" id="SSF47473">
    <property type="entry name" value="EF-hand"/>
    <property type="match status" value="2"/>
</dbReference>
<dbReference type="Proteomes" id="UP000830375">
    <property type="component" value="Unassembled WGS sequence"/>
</dbReference>
<dbReference type="SMART" id="SM00456">
    <property type="entry name" value="WW"/>
    <property type="match status" value="1"/>
</dbReference>
<dbReference type="InterPro" id="IPR015154">
    <property type="entry name" value="EF-hand_dom_typ2"/>
</dbReference>
<dbReference type="Pfam" id="PF09068">
    <property type="entry name" value="EF-hand_2"/>
    <property type="match status" value="1"/>
</dbReference>
<dbReference type="Pfam" id="PF09069">
    <property type="entry name" value="EF-hand_3"/>
    <property type="match status" value="1"/>
</dbReference>
<dbReference type="InterPro" id="IPR050774">
    <property type="entry name" value="KCMF1/Dystrophin"/>
</dbReference>
<keyword evidence="3" id="KW-1185">Reference proteome</keyword>
<dbReference type="SUPFAM" id="SSF51045">
    <property type="entry name" value="WW domain"/>
    <property type="match status" value="1"/>
</dbReference>
<proteinExistence type="predicted"/>
<sequence>MRILNKPSSLKIMAMVRSSLQKVMIFLQHIQRMAVTSPRYQKLCKDIQTDVDTQSDLSKMALGGQILNTKAQELEKFGDVDHIQIASRRECLEAGAEKWTGLIAILEELWFWVKLKDEELTKQRPAGEDVHTLLQKQGYCTALHSELIGRRQDVNQMCLSLAVHPTTMEVQSNVETAGADTVQEEKIRQLAQAVQDQAIEVQQHWERFSAQAASWQHEVDWALGKLQDLQHAMNQLDLGLAEMEHESWHSEEHSMVNCVLGNVENIGIVGNQHRQLQCSQTDKKHFSHDFLSVSVQFPWQRAVFHNGVPYYINHEQQTTSWDHPKMTQLFQSMGLFFYLSIMDLLELGIAQSVFDQHKLTHNGQLLEIPGIINCLCTIYRELQQVHPDLVDVPLCVDLDRSGKVQVLSMKIGLFSLSKGPLKDKYKCKYFDIEHMWHKLSSTDLFAQVAGAAGVCNQRQLALLLHSSIQIPHQLGEAAAFGGSNMEPSVRSCFQFRTAVMNEGFVCRLSGFQVGRDDVIELQQFVDWMHLEPQSMVWLPVLHRVAAAETAKHQAKCNICKECPMVGFRISKDQHLSYPMVEYCTPTTSGEDVRDFTKVLKNKFRSKKYFTKHPRLGYLPVQTILEEEHLETTTQNNRESSAILPVAESHLSTGKMGADDVHTQIDERAATCAHQSSSDTEVMMMNELERSHSLEEDRYLHHVT</sequence>
<dbReference type="Gene3D" id="1.20.58.60">
    <property type="match status" value="1"/>
</dbReference>